<dbReference type="Gene3D" id="2.60.40.10">
    <property type="entry name" value="Immunoglobulins"/>
    <property type="match status" value="1"/>
</dbReference>
<gene>
    <name evidence="3" type="ordered locus">Ctha_0078</name>
</gene>
<feature type="domain" description="LTD" evidence="2">
    <location>
        <begin position="47"/>
        <end position="178"/>
    </location>
</feature>
<keyword evidence="4" id="KW-1185">Reference proteome</keyword>
<feature type="signal peptide" evidence="1">
    <location>
        <begin position="1"/>
        <end position="25"/>
    </location>
</feature>
<proteinExistence type="predicted"/>
<dbReference type="InterPro" id="IPR001322">
    <property type="entry name" value="Lamin_tail_dom"/>
</dbReference>
<evidence type="ECO:0000256" key="1">
    <source>
        <dbReference type="SAM" id="SignalP"/>
    </source>
</evidence>
<dbReference type="Gene3D" id="2.60.40.1260">
    <property type="entry name" value="Lamin Tail domain"/>
    <property type="match status" value="1"/>
</dbReference>
<dbReference type="Proteomes" id="UP000001208">
    <property type="component" value="Chromosome"/>
</dbReference>
<evidence type="ECO:0000313" key="3">
    <source>
        <dbReference type="EMBL" id="ACF12549.1"/>
    </source>
</evidence>
<dbReference type="InterPro" id="IPR036415">
    <property type="entry name" value="Lamin_tail_dom_sf"/>
</dbReference>
<dbReference type="HOGENOM" id="CLU_336086_0_0_10"/>
<dbReference type="EMBL" id="CP001100">
    <property type="protein sequence ID" value="ACF12549.1"/>
    <property type="molecule type" value="Genomic_DNA"/>
</dbReference>
<name>B3QSF8_CHLT3</name>
<evidence type="ECO:0000313" key="4">
    <source>
        <dbReference type="Proteomes" id="UP000001208"/>
    </source>
</evidence>
<dbReference type="Pfam" id="PF00932">
    <property type="entry name" value="LTD"/>
    <property type="match status" value="2"/>
</dbReference>
<accession>B3QSF8</accession>
<dbReference type="KEGG" id="cts:Ctha_0078"/>
<dbReference type="OrthoDB" id="1522652at2"/>
<dbReference type="InterPro" id="IPR013783">
    <property type="entry name" value="Ig-like_fold"/>
</dbReference>
<dbReference type="NCBIfam" id="TIGR04183">
    <property type="entry name" value="Por_Secre_tail"/>
    <property type="match status" value="1"/>
</dbReference>
<dbReference type="PROSITE" id="PS51841">
    <property type="entry name" value="LTD"/>
    <property type="match status" value="2"/>
</dbReference>
<dbReference type="eggNOG" id="COG1506">
    <property type="taxonomic scope" value="Bacteria"/>
</dbReference>
<dbReference type="Pfam" id="PF18962">
    <property type="entry name" value="Por_Secre_tail"/>
    <property type="match status" value="1"/>
</dbReference>
<reference evidence="3 4" key="1">
    <citation type="submission" date="2008-06" db="EMBL/GenBank/DDBJ databases">
        <title>Complete sequence of Chloroherpeton thalassium ATCC 35110.</title>
        <authorList>
            <consortium name="US DOE Joint Genome Institute"/>
            <person name="Lucas S."/>
            <person name="Copeland A."/>
            <person name="Lapidus A."/>
            <person name="Glavina del Rio T."/>
            <person name="Dalin E."/>
            <person name="Tice H."/>
            <person name="Bruce D."/>
            <person name="Goodwin L."/>
            <person name="Pitluck S."/>
            <person name="Schmutz J."/>
            <person name="Larimer F."/>
            <person name="Land M."/>
            <person name="Hauser L."/>
            <person name="Kyrpides N."/>
            <person name="Mikhailova N."/>
            <person name="Liu Z."/>
            <person name="Li T."/>
            <person name="Zhao F."/>
            <person name="Overmann J."/>
            <person name="Bryant D.A."/>
            <person name="Richardson P."/>
        </authorList>
    </citation>
    <scope>NUCLEOTIDE SEQUENCE [LARGE SCALE GENOMIC DNA]</scope>
    <source>
        <strain evidence="4">ATCC 35110 / GB-78</strain>
    </source>
</reference>
<dbReference type="SUPFAM" id="SSF74853">
    <property type="entry name" value="Lamin A/C globular tail domain"/>
    <property type="match status" value="2"/>
</dbReference>
<organism evidence="3 4">
    <name type="scientific">Chloroherpeton thalassium (strain ATCC 35110 / GB-78)</name>
    <dbReference type="NCBI Taxonomy" id="517418"/>
    <lineage>
        <taxon>Bacteria</taxon>
        <taxon>Pseudomonadati</taxon>
        <taxon>Chlorobiota</taxon>
        <taxon>Chlorobiia</taxon>
        <taxon>Chlorobiales</taxon>
        <taxon>Chloroherpetonaceae</taxon>
        <taxon>Chloroherpeton</taxon>
    </lineage>
</organism>
<keyword evidence="1" id="KW-0732">Signal</keyword>
<dbReference type="eggNOG" id="COG5184">
    <property type="taxonomic scope" value="Bacteria"/>
</dbReference>
<protein>
    <recommendedName>
        <fullName evidence="2">LTD domain-containing protein</fullName>
    </recommendedName>
</protein>
<dbReference type="InterPro" id="IPR026444">
    <property type="entry name" value="Secre_tail"/>
</dbReference>
<feature type="domain" description="LTD" evidence="2">
    <location>
        <begin position="329"/>
        <end position="457"/>
    </location>
</feature>
<evidence type="ECO:0000259" key="2">
    <source>
        <dbReference type="PROSITE" id="PS51841"/>
    </source>
</evidence>
<sequence length="848" mass="89818">MMVKNLFFASICILAIFLLAKRAFAQSAWQRTDFSNIEKISIDKERDKSGASGLASGGWVINEILADPDATAGDANGDGTVDSSDDEFVEILNLSGASVDLGGWTLSDGVGVRHTFEAGTLVPDSGSIVIFGGGVPAGSFGGSLVQVSSTGRLGLNNTGDDLTLSDSAAVHASASYGAEGGQNESLTRDPDLSGAFVKHSAATAAAGAIFSPGTKNDGSRFSGNPVFFPTKLQIVVNQGRDPYADKWFSVVVSALDSAGRAQPVQEETGIQLSLTSGSPEKLSGALSATIARDASSVTISGLAYAEVENNLALLVSRTSGDLLLSASASFNVQTRPNKPLAGELIISEFMANPNFTSDALGEYIELYNPTDSTFNLEGYLIKDDGSDAHTIANNGTLSISPHGFLLFAKSSDPLGDGSLVPDYVFTNVTIGNGADEIVLVEPDSLGGGEIARVDYTDGDVFGAGVALELANLALGYDGLLSQSDFVAATHTLSNTNTDKGSPCFYGEAAAQTLANGDSAKVGVGLVDESLPLLAIYDDADATPTLMNSYKIFSDSLHHALGAQDRALLGFVQLSGTPDSATIEMFYTDAQLARAGFSHTAEFELQLAAWNGVSWRKYPRAASSDTSLNKVVAEHVQSFSDWVIVGGFEDSPLPVELQRFTGTVASSGVLLKWQTASEAGNEGFILYRDGVEIASYKNIDALKGQGTTSLATNYNFTDTQIHLGETYNYTIVSVDISGERHEYSQTVSIEITQVVAAEPETKAYEYALEQNYPNPFNPSTLIRFSLPQAGTATLKIFDQLGRRIKTEQIQASAGWHVYRFDASMLASGVYFYQIRVGSFLETKKMLLLK</sequence>
<feature type="chain" id="PRO_5002797631" description="LTD domain-containing protein" evidence="1">
    <location>
        <begin position="26"/>
        <end position="848"/>
    </location>
</feature>
<dbReference type="STRING" id="517418.Ctha_0078"/>
<dbReference type="AlphaFoldDB" id="B3QSF8"/>